<proteinExistence type="predicted"/>
<sequence length="108" mass="11937">MALLKEALHPAAEIHSIQTPEFMKCRLEREEQSHEFVTLLSELTVHVAPRGEIKELSNPGQTGAVSYDWRPRQFFKMETHTAPPLLEAAGKGRASVGAADGSQKKTRG</sequence>
<protein>
    <submittedName>
        <fullName evidence="2">Uncharacterized protein</fullName>
    </submittedName>
</protein>
<gene>
    <name evidence="2" type="ORF">U0070_002132</name>
</gene>
<organism evidence="2 3">
    <name type="scientific">Myodes glareolus</name>
    <name type="common">Bank vole</name>
    <name type="synonym">Clethrionomys glareolus</name>
    <dbReference type="NCBI Taxonomy" id="447135"/>
    <lineage>
        <taxon>Eukaryota</taxon>
        <taxon>Metazoa</taxon>
        <taxon>Chordata</taxon>
        <taxon>Craniata</taxon>
        <taxon>Vertebrata</taxon>
        <taxon>Euteleostomi</taxon>
        <taxon>Mammalia</taxon>
        <taxon>Eutheria</taxon>
        <taxon>Euarchontoglires</taxon>
        <taxon>Glires</taxon>
        <taxon>Rodentia</taxon>
        <taxon>Myomorpha</taxon>
        <taxon>Muroidea</taxon>
        <taxon>Cricetidae</taxon>
        <taxon>Arvicolinae</taxon>
        <taxon>Myodes</taxon>
    </lineage>
</organism>
<reference evidence="2 3" key="1">
    <citation type="journal article" date="2023" name="bioRxiv">
        <title>Conserved and derived expression patterns and positive selection on dental genes reveal complex evolutionary context of ever-growing rodent molars.</title>
        <authorList>
            <person name="Calamari Z.T."/>
            <person name="Song A."/>
            <person name="Cohen E."/>
            <person name="Akter M."/>
            <person name="Roy R.D."/>
            <person name="Hallikas O."/>
            <person name="Christensen M.M."/>
            <person name="Li P."/>
            <person name="Marangoni P."/>
            <person name="Jernvall J."/>
            <person name="Klein O.D."/>
        </authorList>
    </citation>
    <scope>NUCLEOTIDE SEQUENCE [LARGE SCALE GENOMIC DNA]</scope>
    <source>
        <strain evidence="2">V071</strain>
    </source>
</reference>
<comment type="caution">
    <text evidence="2">The sequence shown here is derived from an EMBL/GenBank/DDBJ whole genome shotgun (WGS) entry which is preliminary data.</text>
</comment>
<dbReference type="EMBL" id="JBBHLL010000023">
    <property type="protein sequence ID" value="KAK7828902.1"/>
    <property type="molecule type" value="Genomic_DNA"/>
</dbReference>
<name>A0AAW0JPH9_MYOGA</name>
<evidence type="ECO:0000256" key="1">
    <source>
        <dbReference type="SAM" id="MobiDB-lite"/>
    </source>
</evidence>
<dbReference type="Proteomes" id="UP001488838">
    <property type="component" value="Unassembled WGS sequence"/>
</dbReference>
<accession>A0AAW0JPH9</accession>
<feature type="region of interest" description="Disordered" evidence="1">
    <location>
        <begin position="80"/>
        <end position="108"/>
    </location>
</feature>
<evidence type="ECO:0000313" key="2">
    <source>
        <dbReference type="EMBL" id="KAK7828902.1"/>
    </source>
</evidence>
<dbReference type="AlphaFoldDB" id="A0AAW0JPH9"/>
<keyword evidence="3" id="KW-1185">Reference proteome</keyword>
<evidence type="ECO:0000313" key="3">
    <source>
        <dbReference type="Proteomes" id="UP001488838"/>
    </source>
</evidence>